<accession>A0A835DF06</accession>
<protein>
    <recommendedName>
        <fullName evidence="3">No apical meristem-associated C-terminal domain-containing protein</fullName>
    </recommendedName>
</protein>
<feature type="compositionally biased region" description="Low complexity" evidence="2">
    <location>
        <begin position="229"/>
        <end position="241"/>
    </location>
</feature>
<dbReference type="AlphaFoldDB" id="A0A835DF06"/>
<feature type="coiled-coil region" evidence="1">
    <location>
        <begin position="323"/>
        <end position="350"/>
    </location>
</feature>
<evidence type="ECO:0000256" key="1">
    <source>
        <dbReference type="SAM" id="Coils"/>
    </source>
</evidence>
<organism evidence="4 5">
    <name type="scientific">Tetracentron sinense</name>
    <name type="common">Spur-leaf</name>
    <dbReference type="NCBI Taxonomy" id="13715"/>
    <lineage>
        <taxon>Eukaryota</taxon>
        <taxon>Viridiplantae</taxon>
        <taxon>Streptophyta</taxon>
        <taxon>Embryophyta</taxon>
        <taxon>Tracheophyta</taxon>
        <taxon>Spermatophyta</taxon>
        <taxon>Magnoliopsida</taxon>
        <taxon>Trochodendrales</taxon>
        <taxon>Trochodendraceae</taxon>
        <taxon>Tetracentron</taxon>
    </lineage>
</organism>
<dbReference type="Proteomes" id="UP000655225">
    <property type="component" value="Unassembled WGS sequence"/>
</dbReference>
<feature type="compositionally biased region" description="Polar residues" evidence="2">
    <location>
        <begin position="380"/>
        <end position="391"/>
    </location>
</feature>
<feature type="region of interest" description="Disordered" evidence="2">
    <location>
        <begin position="375"/>
        <end position="398"/>
    </location>
</feature>
<dbReference type="Pfam" id="PF14303">
    <property type="entry name" value="NAM-associated"/>
    <property type="match status" value="1"/>
</dbReference>
<name>A0A835DF06_TETSI</name>
<dbReference type="OrthoDB" id="849000at2759"/>
<keyword evidence="1" id="KW-0175">Coiled coil</keyword>
<keyword evidence="5" id="KW-1185">Reference proteome</keyword>
<evidence type="ECO:0000313" key="4">
    <source>
        <dbReference type="EMBL" id="KAF8398312.1"/>
    </source>
</evidence>
<gene>
    <name evidence="4" type="ORF">HHK36_017239</name>
</gene>
<dbReference type="OMA" id="FRGCIRQ"/>
<dbReference type="EMBL" id="JABCRI010000011">
    <property type="protein sequence ID" value="KAF8398312.1"/>
    <property type="molecule type" value="Genomic_DNA"/>
</dbReference>
<evidence type="ECO:0000256" key="2">
    <source>
        <dbReference type="SAM" id="MobiDB-lite"/>
    </source>
</evidence>
<feature type="domain" description="No apical meristem-associated C-terminal" evidence="3">
    <location>
        <begin position="193"/>
        <end position="370"/>
    </location>
</feature>
<sequence length="398" mass="46159">MESLYSELYDKYKKLKTRKESEMEPLNHDQEINFMNCVSGRSAKDGQCAEYQKLLMEENQKKMLSSMNFPQSVGQSSGAKSTTRGRAFSIEEDKILCKTWLEISQNLIPGANQKKDKLWERIFEIFESRRPNYGQAPRTLKSLQCRMCSIMKVINKFRGCIRQVENLNPSGASELDILSNAKVLFAQDPDEKKGFLFDHLWPILKDAEKWANPIPKQRQLFEYSEGSETRTPTSKSPRTPSFVDLNADEDEQTSIEVCADSSGRPMRRKKENMRKRRAADKSELIVGMFEKNGAILETLKRGEIKRNERFAQMNNDATIRYNVMMLQAENERNKLKLRRERQERDFMEKDLNSISDPVEREYFRGKKLEIVEKMARHSQVGGSSTTFSQYQGGYGGER</sequence>
<dbReference type="PANTHER" id="PTHR45125">
    <property type="entry name" value="F21J9.4-RELATED"/>
    <property type="match status" value="1"/>
</dbReference>
<feature type="region of interest" description="Disordered" evidence="2">
    <location>
        <begin position="223"/>
        <end position="244"/>
    </location>
</feature>
<reference evidence="4 5" key="1">
    <citation type="submission" date="2020-04" db="EMBL/GenBank/DDBJ databases">
        <title>Plant Genome Project.</title>
        <authorList>
            <person name="Zhang R.-G."/>
        </authorList>
    </citation>
    <scope>NUCLEOTIDE SEQUENCE [LARGE SCALE GENOMIC DNA]</scope>
    <source>
        <strain evidence="4">YNK0</strain>
        <tissue evidence="4">Leaf</tissue>
    </source>
</reference>
<comment type="caution">
    <text evidence="4">The sequence shown here is derived from an EMBL/GenBank/DDBJ whole genome shotgun (WGS) entry which is preliminary data.</text>
</comment>
<proteinExistence type="predicted"/>
<evidence type="ECO:0000313" key="5">
    <source>
        <dbReference type="Proteomes" id="UP000655225"/>
    </source>
</evidence>
<dbReference type="InterPro" id="IPR029466">
    <property type="entry name" value="NAM-associated_C"/>
</dbReference>
<dbReference type="PANTHER" id="PTHR45125:SF3">
    <property type="entry name" value="NO-APICAL-MERISTEM-ASSOCIATED CARBOXY-TERMINAL DOMAIN PROTEIN"/>
    <property type="match status" value="1"/>
</dbReference>
<evidence type="ECO:0000259" key="3">
    <source>
        <dbReference type="Pfam" id="PF14303"/>
    </source>
</evidence>